<reference evidence="1" key="2">
    <citation type="submission" date="2025-09" db="UniProtKB">
        <authorList>
            <consortium name="EnsemblPlants"/>
        </authorList>
    </citation>
    <scope>IDENTIFICATION</scope>
</reference>
<name>A0ACD5ZA05_AVESA</name>
<dbReference type="EnsemblPlants" id="AVESA.00010b.r2.6DG1154480.1">
    <property type="protein sequence ID" value="AVESA.00010b.r2.6DG1154480.1.CDS"/>
    <property type="gene ID" value="AVESA.00010b.r2.6DG1154480"/>
</dbReference>
<proteinExistence type="predicted"/>
<keyword evidence="2" id="KW-1185">Reference proteome</keyword>
<evidence type="ECO:0000313" key="1">
    <source>
        <dbReference type="EnsemblPlants" id="AVESA.00010b.r2.6DG1154480.1.CDS"/>
    </source>
</evidence>
<evidence type="ECO:0000313" key="2">
    <source>
        <dbReference type="Proteomes" id="UP001732700"/>
    </source>
</evidence>
<accession>A0ACD5ZA05</accession>
<protein>
    <submittedName>
        <fullName evidence="1">Uncharacterized protein</fullName>
    </submittedName>
</protein>
<dbReference type="Proteomes" id="UP001732700">
    <property type="component" value="Chromosome 6D"/>
</dbReference>
<organism evidence="1 2">
    <name type="scientific">Avena sativa</name>
    <name type="common">Oat</name>
    <dbReference type="NCBI Taxonomy" id="4498"/>
    <lineage>
        <taxon>Eukaryota</taxon>
        <taxon>Viridiplantae</taxon>
        <taxon>Streptophyta</taxon>
        <taxon>Embryophyta</taxon>
        <taxon>Tracheophyta</taxon>
        <taxon>Spermatophyta</taxon>
        <taxon>Magnoliopsida</taxon>
        <taxon>Liliopsida</taxon>
        <taxon>Poales</taxon>
        <taxon>Poaceae</taxon>
        <taxon>BOP clade</taxon>
        <taxon>Pooideae</taxon>
        <taxon>Poodae</taxon>
        <taxon>Poeae</taxon>
        <taxon>Poeae Chloroplast Group 1 (Aveneae type)</taxon>
        <taxon>Aveninae</taxon>
        <taxon>Avena</taxon>
    </lineage>
</organism>
<sequence>MGHGDDDRISALHDDLLGKIISCLQVKEAARTAALASRWRHLWRYTPLVLNDEHLPEPTRAAVVARVLAGHPGPFRTVHLRHCSSAFLSRELPEWPRILAAKATQTLVFANRNPSSAQPNSLCLPADILRCSSLEQLFLSFWTLPDQLPRIPVVFPFLQRLTMISITMSDQDLHHLIAASPVLETLVVACSIKHFHLRSQSLRCVLAYLLEDFAVVEAPLLDRLIFLNPLHSVTADPVTVRIASTSSLRVLGYMDPKFHKLQINDNIIKHDTVASPSTVVPRIKILALKVNFSVLEEVKMVPSLLRCFPNVHTLHIQSVMCDSSKTAYEPTGDHHAKFWQEASASPVECLRSHVKGMIFHQFRWHQNEFEFLKFVAKNAKALQSLLLVLPKGKVADEVNEMIDKVGYPFFRAWTSKVSLVSPKVENDWSLKKASDITVDDPFR</sequence>
<reference evidence="1" key="1">
    <citation type="submission" date="2021-05" db="EMBL/GenBank/DDBJ databases">
        <authorList>
            <person name="Scholz U."/>
            <person name="Mascher M."/>
            <person name="Fiebig A."/>
        </authorList>
    </citation>
    <scope>NUCLEOTIDE SEQUENCE [LARGE SCALE GENOMIC DNA]</scope>
</reference>